<comment type="similarity">
    <text evidence="1 4">Belongs to the aldehyde dehydrogenase family.</text>
</comment>
<dbReference type="PANTHER" id="PTHR42804:SF1">
    <property type="entry name" value="ALDEHYDE DEHYDROGENASE-RELATED"/>
    <property type="match status" value="1"/>
</dbReference>
<evidence type="ECO:0000256" key="3">
    <source>
        <dbReference type="PROSITE-ProRule" id="PRU10007"/>
    </source>
</evidence>
<evidence type="ECO:0000313" key="6">
    <source>
        <dbReference type="EMBL" id="CAD2077997.1"/>
    </source>
</evidence>
<sequence>MNYDKLYINGKWVDSHSNEKIEVENPATKERFATVPKGNEKDVDDAVAAAKVAYKEWNNTDFETRKEYLSKICDGIKNRQSEFESVIRKELGSSNKFTTTGQVELSLNEIAAVLEHSNKVNFEEDHEGFTLLREGIGVVAGITPWNYPLNQIQRKLSGALLAGSTIVVKPSSDTPLAAFLLAEVIDEAGLPAGVFNLVTGSGSGVGDYLAGHDDVRMVSFTGSTDVGKKLYEQAEKSVKKISLELGGKSANVVLEGGDIEKAVYASMDTLTNNTGQSCSALSRLIIPEDKKQEAEKYIKQYVEEKVRVGSPEEEENTMGPVVSEKQYDQILEYIESGKKEGATLLLGGDVPELDGYYINSTVFTDVTNDMKIAQEEIFGPVLCVITYKDKDHALEIANDSTYGLSGAVFGEDKEAFEFAKQMETGTIILNGAARKPYAPWGGYKESGVGREIGWFGIEEYTEVKVVMNDK</sequence>
<dbReference type="InterPro" id="IPR016163">
    <property type="entry name" value="Ald_DH_C"/>
</dbReference>
<evidence type="ECO:0000256" key="1">
    <source>
        <dbReference type="ARBA" id="ARBA00009986"/>
    </source>
</evidence>
<protein>
    <submittedName>
        <fullName evidence="6">Aldehyde dehydrogenase</fullName>
    </submittedName>
</protein>
<name>A0A6V7RIU8_9BACL</name>
<evidence type="ECO:0000256" key="2">
    <source>
        <dbReference type="ARBA" id="ARBA00023002"/>
    </source>
</evidence>
<dbReference type="InterPro" id="IPR016161">
    <property type="entry name" value="Ald_DH/histidinol_DH"/>
</dbReference>
<dbReference type="CDD" id="cd07138">
    <property type="entry name" value="ALDH_CddD_SSP0762"/>
    <property type="match status" value="1"/>
</dbReference>
<dbReference type="PANTHER" id="PTHR42804">
    <property type="entry name" value="ALDEHYDE DEHYDROGENASE"/>
    <property type="match status" value="1"/>
</dbReference>
<organism evidence="6 7">
    <name type="scientific">Phocicoccus schoeneichii</name>
    <dbReference type="NCBI Taxonomy" id="1812261"/>
    <lineage>
        <taxon>Bacteria</taxon>
        <taxon>Bacillati</taxon>
        <taxon>Bacillota</taxon>
        <taxon>Bacilli</taxon>
        <taxon>Bacillales</taxon>
        <taxon>Salinicoccaceae</taxon>
        <taxon>Phocicoccus</taxon>
    </lineage>
</organism>
<dbReference type="InterPro" id="IPR029510">
    <property type="entry name" value="Ald_DH_CS_GLU"/>
</dbReference>
<dbReference type="PROSITE" id="PS00687">
    <property type="entry name" value="ALDEHYDE_DEHYDR_GLU"/>
    <property type="match status" value="1"/>
</dbReference>
<comment type="caution">
    <text evidence="6">The sequence shown here is derived from an EMBL/GenBank/DDBJ whole genome shotgun (WGS) entry which is preliminary data.</text>
</comment>
<dbReference type="InterPro" id="IPR015590">
    <property type="entry name" value="Aldehyde_DH_dom"/>
</dbReference>
<evidence type="ECO:0000313" key="7">
    <source>
        <dbReference type="Proteomes" id="UP000521032"/>
    </source>
</evidence>
<dbReference type="Gene3D" id="3.40.309.10">
    <property type="entry name" value="Aldehyde Dehydrogenase, Chain A, domain 2"/>
    <property type="match status" value="1"/>
</dbReference>
<proteinExistence type="inferred from homology"/>
<evidence type="ECO:0000256" key="4">
    <source>
        <dbReference type="RuleBase" id="RU003345"/>
    </source>
</evidence>
<dbReference type="GO" id="GO:0016620">
    <property type="term" value="F:oxidoreductase activity, acting on the aldehyde or oxo group of donors, NAD or NADP as acceptor"/>
    <property type="evidence" value="ECO:0007669"/>
    <property type="project" value="InterPro"/>
</dbReference>
<keyword evidence="7" id="KW-1185">Reference proteome</keyword>
<keyword evidence="2 4" id="KW-0560">Oxidoreductase</keyword>
<dbReference type="Gene3D" id="3.40.605.10">
    <property type="entry name" value="Aldehyde Dehydrogenase, Chain A, domain 1"/>
    <property type="match status" value="1"/>
</dbReference>
<feature type="active site" evidence="3">
    <location>
        <position position="244"/>
    </location>
</feature>
<dbReference type="FunFam" id="3.40.605.10:FF:000007">
    <property type="entry name" value="NAD/NADP-dependent betaine aldehyde dehydrogenase"/>
    <property type="match status" value="1"/>
</dbReference>
<dbReference type="Proteomes" id="UP000521032">
    <property type="component" value="Unassembled WGS sequence"/>
</dbReference>
<feature type="domain" description="Aldehyde dehydrogenase" evidence="5">
    <location>
        <begin position="12"/>
        <end position="466"/>
    </location>
</feature>
<accession>A0A6V7RIU8</accession>
<gene>
    <name evidence="6" type="ORF">JEOSCH030_01433</name>
</gene>
<dbReference type="AlphaFoldDB" id="A0A6V7RIU8"/>
<dbReference type="InterPro" id="IPR016162">
    <property type="entry name" value="Ald_DH_N"/>
</dbReference>
<evidence type="ECO:0000259" key="5">
    <source>
        <dbReference type="Pfam" id="PF00171"/>
    </source>
</evidence>
<dbReference type="Pfam" id="PF00171">
    <property type="entry name" value="Aldedh"/>
    <property type="match status" value="1"/>
</dbReference>
<dbReference type="EMBL" id="CAJEWE010000010">
    <property type="protein sequence ID" value="CAD2077997.1"/>
    <property type="molecule type" value="Genomic_DNA"/>
</dbReference>
<dbReference type="SUPFAM" id="SSF53720">
    <property type="entry name" value="ALDH-like"/>
    <property type="match status" value="1"/>
</dbReference>
<reference evidence="6 7" key="1">
    <citation type="submission" date="2020-07" db="EMBL/GenBank/DDBJ databases">
        <authorList>
            <person name="Criscuolo A."/>
        </authorList>
    </citation>
    <scope>NUCLEOTIDE SEQUENCE [LARGE SCALE GENOMIC DNA]</scope>
    <source>
        <strain evidence="7">CIP 111030</strain>
    </source>
</reference>
<dbReference type="RefSeq" id="WP_186088196.1">
    <property type="nucleotide sequence ID" value="NZ_BMDB01000001.1"/>
</dbReference>